<dbReference type="GO" id="GO:0005829">
    <property type="term" value="C:cytosol"/>
    <property type="evidence" value="ECO:0007669"/>
    <property type="project" value="TreeGrafter"/>
</dbReference>
<dbReference type="EMBL" id="QOCS01000008">
    <property type="protein sequence ID" value="RHW47284.1"/>
    <property type="molecule type" value="Genomic_DNA"/>
</dbReference>
<comment type="function">
    <text evidence="8">Catalyzes the stereoinversion of LL-2,6-diaminopimelate (L,L-DAP) to meso-diaminopimelate (meso-DAP), a precursor of L-lysine and an essential component of the bacterial peptidoglycan.</text>
</comment>
<organism evidence="10 11">
    <name type="scientific">Bombilactobacillus bombi</name>
    <dbReference type="NCBI Taxonomy" id="1303590"/>
    <lineage>
        <taxon>Bacteria</taxon>
        <taxon>Bacillati</taxon>
        <taxon>Bacillota</taxon>
        <taxon>Bacilli</taxon>
        <taxon>Lactobacillales</taxon>
        <taxon>Lactobacillaceae</taxon>
        <taxon>Bombilactobacillus</taxon>
    </lineage>
</organism>
<dbReference type="NCBIfam" id="TIGR00652">
    <property type="entry name" value="DapF"/>
    <property type="match status" value="1"/>
</dbReference>
<evidence type="ECO:0000256" key="3">
    <source>
        <dbReference type="ARBA" id="ARBA00013080"/>
    </source>
</evidence>
<feature type="site" description="Could be important to modulate the pK values of the two catalytic cysteine residues" evidence="8">
    <location>
        <position position="171"/>
    </location>
</feature>
<evidence type="ECO:0000256" key="9">
    <source>
        <dbReference type="PROSITE-ProRule" id="PRU10125"/>
    </source>
</evidence>
<feature type="active site" description="Proton donor" evidence="8">
    <location>
        <position position="80"/>
    </location>
</feature>
<comment type="pathway">
    <text evidence="1 8">Amino-acid biosynthesis; L-lysine biosynthesis via DAP pathway; DL-2,6-diaminopimelate from LL-2,6-diaminopimelate: step 1/1.</text>
</comment>
<dbReference type="PROSITE" id="PS01326">
    <property type="entry name" value="DAP_EPIMERASE"/>
    <property type="match status" value="1"/>
</dbReference>
<dbReference type="AlphaFoldDB" id="A0A3R6YPK5"/>
<feature type="site" description="Could be important to modulate the pK values of the two catalytic cysteine residues" evidence="8">
    <location>
        <position position="223"/>
    </location>
</feature>
<dbReference type="RefSeq" id="WP_118910403.1">
    <property type="nucleotide sequence ID" value="NZ_QOCS01000008.1"/>
</dbReference>
<evidence type="ECO:0000313" key="11">
    <source>
        <dbReference type="Proteomes" id="UP000284822"/>
    </source>
</evidence>
<dbReference type="InterPro" id="IPR018510">
    <property type="entry name" value="DAP_epimerase_AS"/>
</dbReference>
<feature type="active site" evidence="9">
    <location>
        <position position="80"/>
    </location>
</feature>
<protein>
    <recommendedName>
        <fullName evidence="3 8">Diaminopimelate epimerase</fullName>
        <shortName evidence="8">DAP epimerase</shortName>
        <ecNumber evidence="3 8">5.1.1.7</ecNumber>
    </recommendedName>
    <alternativeName>
        <fullName evidence="8">PLP-independent amino acid racemase</fullName>
    </alternativeName>
</protein>
<proteinExistence type="inferred from homology"/>
<dbReference type="EC" id="5.1.1.7" evidence="3 8"/>
<feature type="active site" description="Proton acceptor" evidence="8">
    <location>
        <position position="232"/>
    </location>
</feature>
<feature type="binding site" evidence="8">
    <location>
        <position position="71"/>
    </location>
    <ligand>
        <name>substrate</name>
    </ligand>
</feature>
<evidence type="ECO:0000256" key="1">
    <source>
        <dbReference type="ARBA" id="ARBA00005196"/>
    </source>
</evidence>
<comment type="catalytic activity">
    <reaction evidence="7 8">
        <text>(2S,6S)-2,6-diaminopimelate = meso-2,6-diaminopimelate</text>
        <dbReference type="Rhea" id="RHEA:15393"/>
        <dbReference type="ChEBI" id="CHEBI:57609"/>
        <dbReference type="ChEBI" id="CHEBI:57791"/>
        <dbReference type="EC" id="5.1.1.7"/>
    </reaction>
</comment>
<dbReference type="Pfam" id="PF01678">
    <property type="entry name" value="DAP_epimerase"/>
    <property type="match status" value="2"/>
</dbReference>
<gene>
    <name evidence="8" type="primary">dapF</name>
    <name evidence="10" type="ORF">DS832_03805</name>
</gene>
<comment type="caution">
    <text evidence="8">Lacks conserved residue(s) required for the propagation of feature annotation.</text>
</comment>
<evidence type="ECO:0000256" key="4">
    <source>
        <dbReference type="ARBA" id="ARBA00022605"/>
    </source>
</evidence>
<comment type="subcellular location">
    <subcellularLocation>
        <location evidence="8">Cytoplasm</location>
    </subcellularLocation>
</comment>
<keyword evidence="6 8" id="KW-0413">Isomerase</keyword>
<keyword evidence="4 8" id="KW-0028">Amino-acid biosynthesis</keyword>
<evidence type="ECO:0000256" key="6">
    <source>
        <dbReference type="ARBA" id="ARBA00023235"/>
    </source>
</evidence>
<evidence type="ECO:0000256" key="8">
    <source>
        <dbReference type="HAMAP-Rule" id="MF_00197"/>
    </source>
</evidence>
<dbReference type="Gene3D" id="3.10.310.10">
    <property type="entry name" value="Diaminopimelate Epimerase, Chain A, domain 1"/>
    <property type="match status" value="2"/>
</dbReference>
<evidence type="ECO:0000313" key="10">
    <source>
        <dbReference type="EMBL" id="RHW47284.1"/>
    </source>
</evidence>
<dbReference type="PANTHER" id="PTHR31689">
    <property type="entry name" value="DIAMINOPIMELATE EPIMERASE, CHLOROPLASTIC"/>
    <property type="match status" value="1"/>
</dbReference>
<dbReference type="GO" id="GO:0009089">
    <property type="term" value="P:lysine biosynthetic process via diaminopimelate"/>
    <property type="evidence" value="ECO:0007669"/>
    <property type="project" value="UniProtKB-UniRule"/>
</dbReference>
<reference evidence="10 11" key="1">
    <citation type="submission" date="2018-07" db="EMBL/GenBank/DDBJ databases">
        <title>Genome sequences of six Lactobacillus spp. isolated from bumble bee guts.</title>
        <authorList>
            <person name="Motta E.V.S."/>
            <person name="Moran N.A."/>
        </authorList>
    </citation>
    <scope>NUCLEOTIDE SEQUENCE [LARGE SCALE GENOMIC DNA]</scope>
    <source>
        <strain evidence="10 11">LV-8.1</strain>
    </source>
</reference>
<dbReference type="Proteomes" id="UP000284822">
    <property type="component" value="Unassembled WGS sequence"/>
</dbReference>
<dbReference type="PANTHER" id="PTHR31689:SF0">
    <property type="entry name" value="DIAMINOPIMELATE EPIMERASE"/>
    <property type="match status" value="1"/>
</dbReference>
<feature type="binding site" evidence="8">
    <location>
        <position position="12"/>
    </location>
    <ligand>
        <name>substrate</name>
    </ligand>
</feature>
<comment type="subunit">
    <text evidence="8">Homodimer.</text>
</comment>
<feature type="binding site" evidence="8">
    <location>
        <position position="205"/>
    </location>
    <ligand>
        <name>substrate</name>
    </ligand>
</feature>
<evidence type="ECO:0000256" key="5">
    <source>
        <dbReference type="ARBA" id="ARBA00023154"/>
    </source>
</evidence>
<sequence>MVTIQKVHGSQNQFFLLDQTTLQQPLTQEELVILAKNITNSQTGLLGGADGLLVVSNSQHLPALGKMQVINADGTIASMCGNGLRTVGRYLAEKYQQNDFIVETEQADLKVTCQADWAPDVKAISVEISPVSFQRAALPFDNLGTEQLINQPVPVLASDLKFTAIAVPNPHLISFVSAKILAGDLLKNLGIKLNQANPYFPDGVNVSFAQIINEQQLFVQTFERGVGFTNACGTGMSATSLAFALIHPELNIFDRLLTVYNPGGYVQTRVHQTDNHYWIELIGNATITHYLDLNENDLHNATIDPAQVKITPTVEDAAYQQFIKDRHP</sequence>
<evidence type="ECO:0000256" key="2">
    <source>
        <dbReference type="ARBA" id="ARBA00010219"/>
    </source>
</evidence>
<comment type="similarity">
    <text evidence="2 8">Belongs to the diaminopimelate epimerase family.</text>
</comment>
<accession>A0A3R6YPK5</accession>
<dbReference type="HAMAP" id="MF_00197">
    <property type="entry name" value="DAP_epimerase"/>
    <property type="match status" value="1"/>
</dbReference>
<comment type="caution">
    <text evidence="10">The sequence shown here is derived from an EMBL/GenBank/DDBJ whole genome shotgun (WGS) entry which is preliminary data.</text>
</comment>
<dbReference type="UniPathway" id="UPA00034">
    <property type="reaction ID" value="UER00025"/>
</dbReference>
<evidence type="ECO:0000256" key="7">
    <source>
        <dbReference type="ARBA" id="ARBA00051712"/>
    </source>
</evidence>
<dbReference type="GO" id="GO:0008837">
    <property type="term" value="F:diaminopimelate epimerase activity"/>
    <property type="evidence" value="ECO:0007669"/>
    <property type="project" value="UniProtKB-UniRule"/>
</dbReference>
<feature type="binding site" evidence="8">
    <location>
        <begin position="223"/>
        <end position="224"/>
    </location>
    <ligand>
        <name>substrate</name>
    </ligand>
</feature>
<feature type="binding site" evidence="8">
    <location>
        <begin position="81"/>
        <end position="82"/>
    </location>
    <ligand>
        <name>substrate</name>
    </ligand>
</feature>
<name>A0A3R6YPK5_9LACO</name>
<dbReference type="InterPro" id="IPR001653">
    <property type="entry name" value="DAP_epimerase_DapF"/>
</dbReference>
<feature type="binding site" evidence="8">
    <location>
        <position position="169"/>
    </location>
    <ligand>
        <name>substrate</name>
    </ligand>
</feature>
<dbReference type="SUPFAM" id="SSF54506">
    <property type="entry name" value="Diaminopimelate epimerase-like"/>
    <property type="match status" value="2"/>
</dbReference>
<feature type="binding site" evidence="8">
    <location>
        <begin position="233"/>
        <end position="234"/>
    </location>
    <ligand>
        <name>substrate</name>
    </ligand>
</feature>
<keyword evidence="8" id="KW-0963">Cytoplasm</keyword>
<keyword evidence="5 8" id="KW-0457">Lysine biosynthesis</keyword>